<dbReference type="CDD" id="cd09823">
    <property type="entry name" value="peroxinectin_like"/>
    <property type="match status" value="1"/>
</dbReference>
<dbReference type="EMBL" id="CAJNOK010000068">
    <property type="protein sequence ID" value="CAF0726834.1"/>
    <property type="molecule type" value="Genomic_DNA"/>
</dbReference>
<comment type="caution">
    <text evidence="7">The sequence shown here is derived from an EMBL/GenBank/DDBJ whole genome shotgun (WGS) entry which is preliminary data.</text>
</comment>
<dbReference type="Pfam" id="PF03098">
    <property type="entry name" value="An_peroxidase"/>
    <property type="match status" value="1"/>
</dbReference>
<organism evidence="7 10">
    <name type="scientific">Didymodactylos carnosus</name>
    <dbReference type="NCBI Taxonomy" id="1234261"/>
    <lineage>
        <taxon>Eukaryota</taxon>
        <taxon>Metazoa</taxon>
        <taxon>Spiralia</taxon>
        <taxon>Gnathifera</taxon>
        <taxon>Rotifera</taxon>
        <taxon>Eurotatoria</taxon>
        <taxon>Bdelloidea</taxon>
        <taxon>Philodinida</taxon>
        <taxon>Philodinidae</taxon>
        <taxon>Didymodactylos</taxon>
    </lineage>
</organism>
<dbReference type="Proteomes" id="UP000681722">
    <property type="component" value="Unassembled WGS sequence"/>
</dbReference>
<keyword evidence="4" id="KW-0325">Glycoprotein</keyword>
<dbReference type="Proteomes" id="UP000682733">
    <property type="component" value="Unassembled WGS sequence"/>
</dbReference>
<proteinExistence type="predicted"/>
<sequence length="652" mass="74440">MKSSGGSQNDENTFDTYPLTGLEHHNQISANSIEIAKQSELALMVSKQLLTKNYIKIAAARLIEYGDVRPSPTIKTLSKLTAPTQNCPFKKNIKCNIQEKYRTIDGSCNNIKRPWLGKSNTPFKRWLTPFYDDGLDSPRLLGISGRLPNARHISLTVHRSMTSKIIVEQNATNLFVIFGQFIAHDLISTAAGTDINGRSVRCICNKINRLCINIPRPNNDTLNIDQKCMVVARNAASFPTVDCKLGHREQLNLITAYLDLSQVYGSNQHTTNDLRLFKGGQLKATKFQNRTYLSHLSLNSCMDDKQGQLCFKSGDGRTNENMGLASLHTMFHREHNRIAHKLSQINSMWNDELLFHETRRIVTAQYQHIIYNEWLPVLLGKRIWINTDLKPLINGYHMKYDEKIDSSISNEFATAVFRFGHSMVTSTMSKVTYRYFLYKNLTFSNISFRNKEAYLDNGLDGILLGMVTDHGEKSDAIMTKQIQQHLFETKDVNSQTKRFDLAALNIIRGRDHGIGPYIAYRRFCRLSVPKSFSTLNHLLKVYKNVEDIDLFTGLLTENPLPNAIVGPTLGCLLARQFQDLKRGDRYFYENGQFDLIKFTTNQLNDIRTVSLSSILCNTIPDLLTIPTRSFLLNTKTMNCQKIKKLNLFHWKT</sequence>
<dbReference type="Gene3D" id="1.10.640.10">
    <property type="entry name" value="Haem peroxidase domain superfamily, animal type"/>
    <property type="match status" value="1"/>
</dbReference>
<evidence type="ECO:0000313" key="8">
    <source>
        <dbReference type="EMBL" id="CAF3500570.1"/>
    </source>
</evidence>
<evidence type="ECO:0000256" key="2">
    <source>
        <dbReference type="ARBA" id="ARBA00022525"/>
    </source>
</evidence>
<comment type="subcellular location">
    <subcellularLocation>
        <location evidence="1">Secreted</location>
    </subcellularLocation>
</comment>
<keyword evidence="5" id="KW-0408">Iron</keyword>
<dbReference type="PROSITE" id="PS50292">
    <property type="entry name" value="PEROXIDASE_3"/>
    <property type="match status" value="1"/>
</dbReference>
<dbReference type="SUPFAM" id="SSF48113">
    <property type="entry name" value="Heme-dependent peroxidases"/>
    <property type="match status" value="1"/>
</dbReference>
<dbReference type="GO" id="GO:0020037">
    <property type="term" value="F:heme binding"/>
    <property type="evidence" value="ECO:0007669"/>
    <property type="project" value="InterPro"/>
</dbReference>
<evidence type="ECO:0000256" key="3">
    <source>
        <dbReference type="ARBA" id="ARBA00022729"/>
    </source>
</evidence>
<evidence type="ECO:0008006" key="11">
    <source>
        <dbReference type="Google" id="ProtNLM"/>
    </source>
</evidence>
<evidence type="ECO:0000256" key="1">
    <source>
        <dbReference type="ARBA" id="ARBA00004613"/>
    </source>
</evidence>
<dbReference type="GO" id="GO:0004601">
    <property type="term" value="F:peroxidase activity"/>
    <property type="evidence" value="ECO:0007669"/>
    <property type="project" value="InterPro"/>
</dbReference>
<reference evidence="7" key="1">
    <citation type="submission" date="2021-02" db="EMBL/GenBank/DDBJ databases">
        <authorList>
            <person name="Nowell W R."/>
        </authorList>
    </citation>
    <scope>NUCLEOTIDE SEQUENCE</scope>
</reference>
<dbReference type="InterPro" id="IPR010255">
    <property type="entry name" value="Haem_peroxidase_sf"/>
</dbReference>
<accession>A0A813U2W8</accession>
<evidence type="ECO:0000256" key="4">
    <source>
        <dbReference type="ARBA" id="ARBA00023180"/>
    </source>
</evidence>
<keyword evidence="5" id="KW-0349">Heme</keyword>
<keyword evidence="10" id="KW-1185">Reference proteome</keyword>
<dbReference type="EMBL" id="CAJNOQ010000609">
    <property type="protein sequence ID" value="CAF0820209.1"/>
    <property type="molecule type" value="Genomic_DNA"/>
</dbReference>
<protein>
    <recommendedName>
        <fullName evidence="11">Peroxidase</fullName>
    </recommendedName>
</protein>
<evidence type="ECO:0000256" key="5">
    <source>
        <dbReference type="PIRSR" id="PIRSR619791-2"/>
    </source>
</evidence>
<gene>
    <name evidence="7" type="ORF">GPM918_LOCUS4505</name>
    <name evidence="6" type="ORF">OVA965_LOCUS492</name>
    <name evidence="9" type="ORF">SRO942_LOCUS4510</name>
    <name evidence="8" type="ORF">TMI583_LOCUS492</name>
</gene>
<dbReference type="FunFam" id="1.10.640.10:FF:000003">
    <property type="entry name" value="chorion peroxidase"/>
    <property type="match status" value="1"/>
</dbReference>
<dbReference type="GO" id="GO:0046872">
    <property type="term" value="F:metal ion binding"/>
    <property type="evidence" value="ECO:0007669"/>
    <property type="project" value="UniProtKB-KW"/>
</dbReference>
<dbReference type="InterPro" id="IPR037120">
    <property type="entry name" value="Haem_peroxidase_sf_animal"/>
</dbReference>
<feature type="binding site" description="axial binding residue" evidence="5">
    <location>
        <position position="421"/>
    </location>
    <ligand>
        <name>heme b</name>
        <dbReference type="ChEBI" id="CHEBI:60344"/>
    </ligand>
    <ligandPart>
        <name>Fe</name>
        <dbReference type="ChEBI" id="CHEBI:18248"/>
    </ligandPart>
</feature>
<evidence type="ECO:0000313" key="7">
    <source>
        <dbReference type="EMBL" id="CAF0820209.1"/>
    </source>
</evidence>
<dbReference type="Proteomes" id="UP000677228">
    <property type="component" value="Unassembled WGS sequence"/>
</dbReference>
<evidence type="ECO:0000313" key="9">
    <source>
        <dbReference type="EMBL" id="CAF3606669.1"/>
    </source>
</evidence>
<keyword evidence="2" id="KW-0964">Secreted</keyword>
<dbReference type="GO" id="GO:0005576">
    <property type="term" value="C:extracellular region"/>
    <property type="evidence" value="ECO:0007669"/>
    <property type="project" value="UniProtKB-SubCell"/>
</dbReference>
<dbReference type="PANTHER" id="PTHR11475">
    <property type="entry name" value="OXIDASE/PEROXIDASE"/>
    <property type="match status" value="1"/>
</dbReference>
<evidence type="ECO:0000313" key="10">
    <source>
        <dbReference type="Proteomes" id="UP000663829"/>
    </source>
</evidence>
<name>A0A813U2W8_9BILA</name>
<evidence type="ECO:0000313" key="6">
    <source>
        <dbReference type="EMBL" id="CAF0726834.1"/>
    </source>
</evidence>
<dbReference type="EMBL" id="CAJOBA010000068">
    <property type="protein sequence ID" value="CAF3500570.1"/>
    <property type="molecule type" value="Genomic_DNA"/>
</dbReference>
<dbReference type="GO" id="GO:0006979">
    <property type="term" value="P:response to oxidative stress"/>
    <property type="evidence" value="ECO:0007669"/>
    <property type="project" value="InterPro"/>
</dbReference>
<dbReference type="OrthoDB" id="823504at2759"/>
<dbReference type="InterPro" id="IPR019791">
    <property type="entry name" value="Haem_peroxidase_animal"/>
</dbReference>
<dbReference type="PRINTS" id="PR00457">
    <property type="entry name" value="ANPEROXIDASE"/>
</dbReference>
<dbReference type="Proteomes" id="UP000663829">
    <property type="component" value="Unassembled WGS sequence"/>
</dbReference>
<keyword evidence="5" id="KW-0479">Metal-binding</keyword>
<keyword evidence="3" id="KW-0732">Signal</keyword>
<dbReference type="AlphaFoldDB" id="A0A813U2W8"/>
<dbReference type="EMBL" id="CAJOBC010000610">
    <property type="protein sequence ID" value="CAF3606669.1"/>
    <property type="molecule type" value="Genomic_DNA"/>
</dbReference>
<dbReference type="PANTHER" id="PTHR11475:SF4">
    <property type="entry name" value="CHORION PEROXIDASE"/>
    <property type="match status" value="1"/>
</dbReference>